<dbReference type="Gene3D" id="2.10.110.10">
    <property type="entry name" value="Cysteine Rich Protein"/>
    <property type="match status" value="1"/>
</dbReference>
<evidence type="ECO:0000256" key="4">
    <source>
        <dbReference type="PROSITE-ProRule" id="PRU00125"/>
    </source>
</evidence>
<evidence type="ECO:0000259" key="6">
    <source>
        <dbReference type="PROSITE" id="PS50023"/>
    </source>
</evidence>
<dbReference type="InterPro" id="IPR052621">
    <property type="entry name" value="Cell_Prolif/Cornif_Regul"/>
</dbReference>
<dbReference type="PANTHER" id="PTHR15468:SF2">
    <property type="entry name" value="ZINC FINGER PROTEIN 185"/>
    <property type="match status" value="1"/>
</dbReference>
<name>D7EYE4_MOUSE</name>
<dbReference type="AlphaFoldDB" id="D7EYE4"/>
<evidence type="ECO:0000256" key="3">
    <source>
        <dbReference type="ARBA" id="ARBA00023038"/>
    </source>
</evidence>
<reference evidence="7" key="1">
    <citation type="journal article" date="2008" name="J. Mol. Histol.">
        <title>Molecular cloning and characterization of a novel mouse actin-binding protein Zfp185.</title>
        <authorList>
            <person name="Wang N."/>
            <person name="Zheng Q."/>
            <person name="Zhang J.S."/>
            <person name="Zhao Y."/>
        </authorList>
    </citation>
    <scope>NUCLEOTIDE SEQUENCE</scope>
    <source>
        <strain evidence="7">BALB/c</strain>
    </source>
</reference>
<feature type="compositionally biased region" description="Polar residues" evidence="5">
    <location>
        <begin position="107"/>
        <end position="117"/>
    </location>
</feature>
<feature type="region of interest" description="Disordered" evidence="5">
    <location>
        <begin position="1"/>
        <end position="133"/>
    </location>
</feature>
<keyword evidence="1 4" id="KW-0479">Metal-binding</keyword>
<dbReference type="SMART" id="SM00132">
    <property type="entry name" value="LIM"/>
    <property type="match status" value="1"/>
</dbReference>
<feature type="compositionally biased region" description="Basic and acidic residues" evidence="5">
    <location>
        <begin position="43"/>
        <end position="57"/>
    </location>
</feature>
<organism evidence="7">
    <name type="scientific">Mus musculus</name>
    <name type="common">Mouse</name>
    <dbReference type="NCBI Taxonomy" id="10090"/>
    <lineage>
        <taxon>Eukaryota</taxon>
        <taxon>Metazoa</taxon>
        <taxon>Chordata</taxon>
        <taxon>Craniata</taxon>
        <taxon>Vertebrata</taxon>
        <taxon>Euteleostomi</taxon>
        <taxon>Mammalia</taxon>
        <taxon>Eutheria</taxon>
        <taxon>Euarchontoglires</taxon>
        <taxon>Glires</taxon>
        <taxon>Rodentia</taxon>
        <taxon>Myomorpha</taxon>
        <taxon>Muroidea</taxon>
        <taxon>Muridae</taxon>
        <taxon>Murinae</taxon>
        <taxon>Mus</taxon>
        <taxon>Mus</taxon>
    </lineage>
</organism>
<dbReference type="InterPro" id="IPR001781">
    <property type="entry name" value="Znf_LIM"/>
</dbReference>
<keyword evidence="3 4" id="KW-0440">LIM domain</keyword>
<proteinExistence type="evidence at transcript level"/>
<dbReference type="OrthoDB" id="8909291at2759"/>
<evidence type="ECO:0000256" key="2">
    <source>
        <dbReference type="ARBA" id="ARBA00022833"/>
    </source>
</evidence>
<dbReference type="PROSITE" id="PS50023">
    <property type="entry name" value="LIM_DOMAIN_2"/>
    <property type="match status" value="1"/>
</dbReference>
<dbReference type="AGR" id="MGI:108095"/>
<dbReference type="EMBL" id="EF494744">
    <property type="protein sequence ID" value="ABS19634.1"/>
    <property type="molecule type" value="mRNA"/>
</dbReference>
<feature type="domain" description="LIM zinc-binding" evidence="6">
    <location>
        <begin position="424"/>
        <end position="486"/>
    </location>
</feature>
<sequence length="486" mass="52826">MSISSLGSIGKGRTVPSGEEERNNILRQMKVRTTLKGDQSWITKHDDSEDHTIEPLSRHNRATSFSSVRDESNARSPNARAPAGYIIRGVFTRTIDSSSHSQHRPSKTNGAPRSASGQLGAANSGHPLQSSGYKMTTEDYKKLAPYNIRRSSISGTEEEEVPFTPDEQKRRSQAALGVLRKTAPREHSYVLSAAKKTTSSPTQELQSPFLAKRVDVVDEDVLPEKNQEPPALARPDPGLSSSTTEKIAHRQITPPTAELHLVAPDLEALSTPDSCEENNAAPKIIKEIPGTLQDGQSDPTVASQQLADLSILEPLGSPSGAEQQIKAEDCTNMLMSPSSCMVTVTVSDTSEQSQLCVPGVSSKVDSSSTIKGILFVKEYMNTSEVSSGKPVSSHCDSPSSIEDSLDLAKKPPHEGTPSERPTEGVCTYCSHEIQDCPKITLEHLGICCHEYCFKCGICNKPMGDLLDQIFIHRDTIHCGKCYEKLF</sequence>
<dbReference type="SwissPalm" id="D7EYE4"/>
<dbReference type="CDD" id="cd08368">
    <property type="entry name" value="LIM"/>
    <property type="match status" value="1"/>
</dbReference>
<evidence type="ECO:0000313" key="7">
    <source>
        <dbReference type="EMBL" id="ABS19634.1"/>
    </source>
</evidence>
<keyword evidence="2 4" id="KW-0862">Zinc</keyword>
<feature type="compositionally biased region" description="Basic and acidic residues" evidence="5">
    <location>
        <begin position="406"/>
        <end position="421"/>
    </location>
</feature>
<evidence type="ECO:0000313" key="8">
    <source>
        <dbReference type="MGI" id="MGI:108095"/>
    </source>
</evidence>
<evidence type="ECO:0000256" key="5">
    <source>
        <dbReference type="SAM" id="MobiDB-lite"/>
    </source>
</evidence>
<feature type="region of interest" description="Disordered" evidence="5">
    <location>
        <begin position="385"/>
        <end position="421"/>
    </location>
</feature>
<feature type="region of interest" description="Disordered" evidence="5">
    <location>
        <begin position="153"/>
        <end position="173"/>
    </location>
</feature>
<dbReference type="PANTHER" id="PTHR15468">
    <property type="entry name" value="ZNF185"/>
    <property type="match status" value="1"/>
</dbReference>
<evidence type="ECO:0000256" key="1">
    <source>
        <dbReference type="ARBA" id="ARBA00022723"/>
    </source>
</evidence>
<feature type="region of interest" description="Disordered" evidence="5">
    <location>
        <begin position="222"/>
        <end position="247"/>
    </location>
</feature>
<accession>D7EYE4</accession>
<gene>
    <name evidence="7 8" type="primary">Zfp185</name>
</gene>
<dbReference type="GO" id="GO:0046872">
    <property type="term" value="F:metal ion binding"/>
    <property type="evidence" value="ECO:0007669"/>
    <property type="project" value="UniProtKB-KW"/>
</dbReference>
<dbReference type="MGI" id="MGI:108095">
    <property type="gene designation" value="Zfp185"/>
</dbReference>
<protein>
    <submittedName>
        <fullName evidence="7">Zinc finger protein 185</fullName>
    </submittedName>
</protein>
<dbReference type="PROSITE" id="PS00478">
    <property type="entry name" value="LIM_DOMAIN_1"/>
    <property type="match status" value="1"/>
</dbReference>
<feature type="compositionally biased region" description="Polar residues" evidence="5">
    <location>
        <begin position="385"/>
        <end position="402"/>
    </location>
</feature>